<name>A0A0M8NYL9_9EURO</name>
<reference evidence="1 2" key="1">
    <citation type="submission" date="2015-08" db="EMBL/GenBank/DDBJ databases">
        <title>Genome sequencing of Penicillium nordicum.</title>
        <authorList>
            <person name="Nguyen H.D."/>
            <person name="Seifert K.A."/>
        </authorList>
    </citation>
    <scope>NUCLEOTIDE SEQUENCE [LARGE SCALE GENOMIC DNA]</scope>
    <source>
        <strain evidence="1 2">DAOMC 185683</strain>
    </source>
</reference>
<sequence>MLQEGSNGLGGEVVTNEKVIHVADSVENFWKVDLPSFEEQFILIISRSGIEVILEGNQATQIQRGLTYDWE</sequence>
<accession>A0A0M8NYL9</accession>
<keyword evidence="2" id="KW-1185">Reference proteome</keyword>
<gene>
    <name evidence="1" type="ORF">ACN38_g7630</name>
</gene>
<comment type="caution">
    <text evidence="1">The sequence shown here is derived from an EMBL/GenBank/DDBJ whole genome shotgun (WGS) entry which is preliminary data.</text>
</comment>
<protein>
    <submittedName>
        <fullName evidence="1">Uncharacterized protein</fullName>
    </submittedName>
</protein>
<organism evidence="1 2">
    <name type="scientific">Penicillium nordicum</name>
    <dbReference type="NCBI Taxonomy" id="229535"/>
    <lineage>
        <taxon>Eukaryota</taxon>
        <taxon>Fungi</taxon>
        <taxon>Dikarya</taxon>
        <taxon>Ascomycota</taxon>
        <taxon>Pezizomycotina</taxon>
        <taxon>Eurotiomycetes</taxon>
        <taxon>Eurotiomycetidae</taxon>
        <taxon>Eurotiales</taxon>
        <taxon>Aspergillaceae</taxon>
        <taxon>Penicillium</taxon>
    </lineage>
</organism>
<dbReference type="EMBL" id="LHQQ01000130">
    <property type="protein sequence ID" value="KOS41518.1"/>
    <property type="molecule type" value="Genomic_DNA"/>
</dbReference>
<dbReference type="AlphaFoldDB" id="A0A0M8NYL9"/>
<evidence type="ECO:0000313" key="1">
    <source>
        <dbReference type="EMBL" id="KOS41518.1"/>
    </source>
</evidence>
<evidence type="ECO:0000313" key="2">
    <source>
        <dbReference type="Proteomes" id="UP000037696"/>
    </source>
</evidence>
<proteinExistence type="predicted"/>
<dbReference type="Proteomes" id="UP000037696">
    <property type="component" value="Unassembled WGS sequence"/>
</dbReference>